<dbReference type="InterPro" id="IPR003673">
    <property type="entry name" value="CoA-Trfase_fam_III"/>
</dbReference>
<dbReference type="PANTHER" id="PTHR48207">
    <property type="entry name" value="SUCCINATE--HYDROXYMETHYLGLUTARATE COA-TRANSFERASE"/>
    <property type="match status" value="1"/>
</dbReference>
<keyword evidence="1 2" id="KW-0808">Transferase</keyword>
<feature type="binding site" evidence="2">
    <location>
        <begin position="248"/>
        <end position="250"/>
    </location>
    <ligand>
        <name>substrate</name>
    </ligand>
</feature>
<dbReference type="NCBIfam" id="TIGR03253">
    <property type="entry name" value="oxalate_frc"/>
    <property type="match status" value="1"/>
</dbReference>
<dbReference type="GO" id="GO:0033608">
    <property type="term" value="F:formyl-CoA transferase activity"/>
    <property type="evidence" value="ECO:0007669"/>
    <property type="project" value="UniProtKB-EC"/>
</dbReference>
<dbReference type="NCBIfam" id="NF003809">
    <property type="entry name" value="PRK05398.1"/>
    <property type="match status" value="1"/>
</dbReference>
<accession>A0A1S2NCI2</accession>
<feature type="binding site" evidence="2">
    <location>
        <begin position="96"/>
        <end position="98"/>
    </location>
    <ligand>
        <name>CoA</name>
        <dbReference type="ChEBI" id="CHEBI:57287"/>
    </ligand>
</feature>
<feature type="binding site" evidence="2">
    <location>
        <begin position="72"/>
        <end position="75"/>
    </location>
    <ligand>
        <name>CoA</name>
        <dbReference type="ChEBI" id="CHEBI:57287"/>
    </ligand>
</feature>
<evidence type="ECO:0000313" key="4">
    <source>
        <dbReference type="Proteomes" id="UP000180246"/>
    </source>
</evidence>
<dbReference type="AlphaFoldDB" id="A0A1S2NCI2"/>
<dbReference type="InterPro" id="IPR050483">
    <property type="entry name" value="CoA-transferase_III_domain"/>
</dbReference>
<feature type="binding site" evidence="2">
    <location>
        <position position="104"/>
    </location>
    <ligand>
        <name>CoA</name>
        <dbReference type="ChEBI" id="CHEBI:57287"/>
    </ligand>
</feature>
<comment type="pathway">
    <text evidence="2">Metabolic intermediate degradation; oxalate degradation; CO(2) and formate from oxalate: step 1/2.</text>
</comment>
<feature type="active site" description="Nucleophile" evidence="2">
    <location>
        <position position="169"/>
    </location>
</feature>
<gene>
    <name evidence="2 3" type="primary">frc</name>
    <name evidence="3" type="ORF">LO55_5177</name>
</gene>
<dbReference type="HAMAP" id="MF_00742">
    <property type="entry name" value="Formyl_CoA_transfer"/>
    <property type="match status" value="1"/>
</dbReference>
<protein>
    <recommendedName>
        <fullName evidence="2">Formyl-CoA:oxalate CoA-transferase</fullName>
        <shortName evidence="2">FCOCT</shortName>
        <ecNumber evidence="2">2.8.3.16</ecNumber>
    </recommendedName>
    <alternativeName>
        <fullName evidence="2">Formyl-coenzyme A transferase</fullName>
        <shortName evidence="2">Formyl-CoA transferase</shortName>
    </alternativeName>
</protein>
<dbReference type="InterPro" id="IPR044855">
    <property type="entry name" value="CoA-Trfase_III_dom3_sf"/>
</dbReference>
<dbReference type="EC" id="2.8.3.16" evidence="2"/>
<proteinExistence type="inferred from homology"/>
<feature type="binding site" evidence="2">
    <location>
        <begin position="15"/>
        <end position="18"/>
    </location>
    <ligand>
        <name>CoA</name>
        <dbReference type="ChEBI" id="CHEBI:57287"/>
    </ligand>
</feature>
<dbReference type="UniPathway" id="UPA00540">
    <property type="reaction ID" value="UER00598"/>
</dbReference>
<feature type="binding site" evidence="2">
    <location>
        <begin position="137"/>
        <end position="140"/>
    </location>
    <ligand>
        <name>CoA</name>
        <dbReference type="ChEBI" id="CHEBI:57287"/>
    </ligand>
</feature>
<feature type="binding site" evidence="2">
    <location>
        <position position="38"/>
    </location>
    <ligand>
        <name>CoA</name>
        <dbReference type="ChEBI" id="CHEBI:57287"/>
    </ligand>
</feature>
<evidence type="ECO:0000256" key="2">
    <source>
        <dbReference type="HAMAP-Rule" id="MF_00742"/>
    </source>
</evidence>
<dbReference type="Pfam" id="PF02515">
    <property type="entry name" value="CoA_transf_3"/>
    <property type="match status" value="1"/>
</dbReference>
<evidence type="ECO:0000256" key="1">
    <source>
        <dbReference type="ARBA" id="ARBA00022679"/>
    </source>
</evidence>
<dbReference type="RefSeq" id="WP_005669069.1">
    <property type="nucleotide sequence ID" value="NZ_DALZDZ010000001.1"/>
</dbReference>
<reference evidence="3 4" key="1">
    <citation type="submission" date="2014-10" db="EMBL/GenBank/DDBJ databases">
        <authorList>
            <person name="Seo M.-J."/>
            <person name="Seok Y.J."/>
            <person name="Cha I.-T."/>
        </authorList>
    </citation>
    <scope>NUCLEOTIDE SEQUENCE [LARGE SCALE GENOMIC DNA]</scope>
    <source>
        <strain evidence="3 4">NEU</strain>
    </source>
</reference>
<dbReference type="InterPro" id="IPR017659">
    <property type="entry name" value="Formyl_CoA_transfer"/>
</dbReference>
<comment type="caution">
    <text evidence="2">Lacks conserved residue(s) required for the propagation of feature annotation.</text>
</comment>
<sequence length="416" mass="45466">MSKPLEGIKIIDFTHVQAGPACTQLLAWFGADVIKVERPGAGDVTRSQLRDIPGVDALYFTMLNSNKRSLTLDTKTPEGKEILTKLIKESDVLVENFGPGALDRMGFTWEHIKELNPGMIVASVKGFSDGHHYEDLKVYENVAQCAGGAASTTGFDDGPPTVSAAALGDSNTGMHLAIGILTALRARDTTGKGQKVAVSMQDSVLNLCRVKLRDQQRLDRVGYLEEYPQYPHGKFSDVVPRGGNAGGGGQPGWVLKCKGWETDPNAYIYFTIQGHAWAPICRAIGKEEWIDDPAYTTAIARQDKIFDIFGTIEEWLKDKTKFEAVDILRKFDIPCSPVLSMKEIAADPSLRASGTIAEVEHKERGTYLTVGSPIKFSDMKVEIKGSPLLGEHTDEVLEGLGYSSKEIAALHEKRVV</sequence>
<dbReference type="Gene3D" id="3.30.1540.10">
    <property type="entry name" value="formyl-coa transferase, domain 3"/>
    <property type="match status" value="1"/>
</dbReference>
<comment type="catalytic activity">
    <reaction evidence="2">
        <text>formyl-CoA + oxalate = oxalyl-CoA + formate</text>
        <dbReference type="Rhea" id="RHEA:16545"/>
        <dbReference type="ChEBI" id="CHEBI:15740"/>
        <dbReference type="ChEBI" id="CHEBI:30623"/>
        <dbReference type="ChEBI" id="CHEBI:57376"/>
        <dbReference type="ChEBI" id="CHEBI:57388"/>
        <dbReference type="EC" id="2.8.3.16"/>
    </reaction>
</comment>
<comment type="function">
    <text evidence="2">Involved in the catabolism of oxalate and in the adapatation to low pH via the induction of the oxalate-dependent acid tolerance response (ATR). Catalyzes the transfer of the CoA moiety from formyl-CoA to oxalate.</text>
</comment>
<comment type="caution">
    <text evidence="3">The sequence shown here is derived from an EMBL/GenBank/DDBJ whole genome shotgun (WGS) entry which is preliminary data.</text>
</comment>
<dbReference type="PANTHER" id="PTHR48207:SF3">
    <property type="entry name" value="SUCCINATE--HYDROXYMETHYLGLUTARATE COA-TRANSFERASE"/>
    <property type="match status" value="1"/>
</dbReference>
<dbReference type="EMBL" id="JRYB01000001">
    <property type="protein sequence ID" value="OIJ42768.1"/>
    <property type="molecule type" value="Genomic_DNA"/>
</dbReference>
<comment type="subunit">
    <text evidence="2">Homodimer.</text>
</comment>
<dbReference type="Gene3D" id="3.40.50.10540">
    <property type="entry name" value="Crotonobetainyl-coa:carnitine coa-transferase, domain 1"/>
    <property type="match status" value="1"/>
</dbReference>
<dbReference type="InterPro" id="IPR023606">
    <property type="entry name" value="CoA-Trfase_III_dom_1_sf"/>
</dbReference>
<dbReference type="GO" id="GO:0033611">
    <property type="term" value="P:oxalate catabolic process"/>
    <property type="evidence" value="ECO:0007669"/>
    <property type="project" value="UniProtKB-UniRule"/>
</dbReference>
<comment type="similarity">
    <text evidence="2">Belongs to the CoA-transferase III family. Frc subfamily.</text>
</comment>
<dbReference type="Proteomes" id="UP000180246">
    <property type="component" value="Unassembled WGS sequence"/>
</dbReference>
<organism evidence="3 4">
    <name type="scientific">Massilia timonae</name>
    <dbReference type="NCBI Taxonomy" id="47229"/>
    <lineage>
        <taxon>Bacteria</taxon>
        <taxon>Pseudomonadati</taxon>
        <taxon>Pseudomonadota</taxon>
        <taxon>Betaproteobacteria</taxon>
        <taxon>Burkholderiales</taxon>
        <taxon>Oxalobacteraceae</taxon>
        <taxon>Telluria group</taxon>
        <taxon>Massilia</taxon>
    </lineage>
</organism>
<dbReference type="SUPFAM" id="SSF89796">
    <property type="entry name" value="CoA-transferase family III (CaiB/BaiF)"/>
    <property type="match status" value="1"/>
</dbReference>
<name>A0A1S2NCI2_9BURK</name>
<evidence type="ECO:0000313" key="3">
    <source>
        <dbReference type="EMBL" id="OIJ42768.1"/>
    </source>
</evidence>